<dbReference type="EMBL" id="CP001634">
    <property type="protein sequence ID" value="ACR79165.1"/>
    <property type="molecule type" value="Genomic_DNA"/>
</dbReference>
<dbReference type="KEGG" id="kol:Kole_0442"/>
<dbReference type="CDD" id="cd07043">
    <property type="entry name" value="STAS_anti-anti-sigma_factors"/>
    <property type="match status" value="1"/>
</dbReference>
<evidence type="ECO:0000259" key="1">
    <source>
        <dbReference type="PROSITE" id="PS50801"/>
    </source>
</evidence>
<dbReference type="HOGENOM" id="CLU_2260064_0_0_0"/>
<dbReference type="InterPro" id="IPR036513">
    <property type="entry name" value="STAS_dom_sf"/>
</dbReference>
<name>C5CE57_KOSOT</name>
<reference evidence="2 3" key="1">
    <citation type="submission" date="2009-06" db="EMBL/GenBank/DDBJ databases">
        <title>Complete sequence of Thermotogales bacterium TBF 19.5.1.</title>
        <authorList>
            <consortium name="US DOE Joint Genome Institute"/>
            <person name="Lucas S."/>
            <person name="Copeland A."/>
            <person name="Lapidus A."/>
            <person name="Glavina del Rio T."/>
            <person name="Tice H."/>
            <person name="Bruce D."/>
            <person name="Goodwin L."/>
            <person name="Pitluck S."/>
            <person name="Chertkov O."/>
            <person name="Brettin T."/>
            <person name="Detter J.C."/>
            <person name="Han C."/>
            <person name="Schmutz J."/>
            <person name="Larimer F."/>
            <person name="Land M."/>
            <person name="Hauser L."/>
            <person name="Kyrpides N."/>
            <person name="Ovchinnikova G."/>
            <person name="Noll K."/>
        </authorList>
    </citation>
    <scope>NUCLEOTIDE SEQUENCE [LARGE SCALE GENOMIC DNA]</scope>
    <source>
        <strain evidence="3">ATCC BAA-1733 / DSM 21960 / TBF 19.5.1</strain>
    </source>
</reference>
<dbReference type="RefSeq" id="WP_012744952.1">
    <property type="nucleotide sequence ID" value="NC_012785.1"/>
</dbReference>
<accession>C5CE57</accession>
<dbReference type="InterPro" id="IPR002645">
    <property type="entry name" value="STAS_dom"/>
</dbReference>
<dbReference type="STRING" id="521045.Kole_0442"/>
<gene>
    <name evidence="2" type="ordered locus">Kole_0442</name>
</gene>
<evidence type="ECO:0000313" key="3">
    <source>
        <dbReference type="Proteomes" id="UP000002382"/>
    </source>
</evidence>
<dbReference type="PANTHER" id="PTHR33495:SF2">
    <property type="entry name" value="ANTI-SIGMA FACTOR ANTAGONIST TM_1081-RELATED"/>
    <property type="match status" value="1"/>
</dbReference>
<reference evidence="2 3" key="2">
    <citation type="journal article" date="2011" name="J. Bacteriol.">
        <title>Genome Sequence of Kosmotoga olearia Strain TBF 19.5.1, a Thermophilic Bacterium with a Wide Growth Temperature Range, Isolated from the Troll B Oil Platform in the North Sea.</title>
        <authorList>
            <person name="Swithers K.S."/>
            <person name="Dipippo J.L."/>
            <person name="Bruce D.C."/>
            <person name="Detter C."/>
            <person name="Tapia R."/>
            <person name="Han S."/>
            <person name="Goodwin L.A."/>
            <person name="Han J."/>
            <person name="Woyke T."/>
            <person name="Pitluck S."/>
            <person name="Pennacchio L."/>
            <person name="Nolan M."/>
            <person name="Mikhailova N."/>
            <person name="Land M.L."/>
            <person name="Nesbo C.L."/>
            <person name="Gogarten J.P."/>
            <person name="Noll K.M."/>
        </authorList>
    </citation>
    <scope>NUCLEOTIDE SEQUENCE [LARGE SCALE GENOMIC DNA]</scope>
    <source>
        <strain evidence="3">ATCC BAA-1733 / DSM 21960 / TBF 19.5.1</strain>
    </source>
</reference>
<protein>
    <submittedName>
        <fullName evidence="2">Anti-sigma-factor antagonist</fullName>
    </submittedName>
</protein>
<proteinExistence type="predicted"/>
<sequence length="103" mass="11693">MIKELVIDQDRFTASSCSELLSTIEKLTDFDILALNMKNVQLIDSSGVATLLILRRKLEFKGKRLVILSPTPNVKRVFMIMGINKVLEIVDNLSEVSDNREKK</sequence>
<dbReference type="Pfam" id="PF01740">
    <property type="entry name" value="STAS"/>
    <property type="match status" value="1"/>
</dbReference>
<dbReference type="OrthoDB" id="9796601at2"/>
<dbReference type="PANTHER" id="PTHR33495">
    <property type="entry name" value="ANTI-SIGMA FACTOR ANTAGONIST TM_1081-RELATED-RELATED"/>
    <property type="match status" value="1"/>
</dbReference>
<dbReference type="Gene3D" id="3.30.750.24">
    <property type="entry name" value="STAS domain"/>
    <property type="match status" value="1"/>
</dbReference>
<keyword evidence="3" id="KW-1185">Reference proteome</keyword>
<dbReference type="PROSITE" id="PS50801">
    <property type="entry name" value="STAS"/>
    <property type="match status" value="1"/>
</dbReference>
<feature type="domain" description="STAS" evidence="1">
    <location>
        <begin position="1"/>
        <end position="103"/>
    </location>
</feature>
<evidence type="ECO:0000313" key="2">
    <source>
        <dbReference type="EMBL" id="ACR79165.1"/>
    </source>
</evidence>
<dbReference type="Proteomes" id="UP000002382">
    <property type="component" value="Chromosome"/>
</dbReference>
<dbReference type="GO" id="GO:0043856">
    <property type="term" value="F:anti-sigma factor antagonist activity"/>
    <property type="evidence" value="ECO:0007669"/>
    <property type="project" value="TreeGrafter"/>
</dbReference>
<dbReference type="AlphaFoldDB" id="C5CE57"/>
<dbReference type="SUPFAM" id="SSF52091">
    <property type="entry name" value="SpoIIaa-like"/>
    <property type="match status" value="1"/>
</dbReference>
<organism evidence="2 3">
    <name type="scientific">Kosmotoga olearia (strain ATCC BAA-1733 / DSM 21960 / TBF 19.5.1)</name>
    <dbReference type="NCBI Taxonomy" id="521045"/>
    <lineage>
        <taxon>Bacteria</taxon>
        <taxon>Thermotogati</taxon>
        <taxon>Thermotogota</taxon>
        <taxon>Thermotogae</taxon>
        <taxon>Kosmotogales</taxon>
        <taxon>Kosmotogaceae</taxon>
        <taxon>Kosmotoga</taxon>
    </lineage>
</organism>